<dbReference type="Proteomes" id="UP000276133">
    <property type="component" value="Unassembled WGS sequence"/>
</dbReference>
<comment type="caution">
    <text evidence="1">The sequence shown here is derived from an EMBL/GenBank/DDBJ whole genome shotgun (WGS) entry which is preliminary data.</text>
</comment>
<reference evidence="1 2" key="1">
    <citation type="journal article" date="2018" name="Sci. Rep.">
        <title>Genomic signatures of local adaptation to the degree of environmental predictability in rotifers.</title>
        <authorList>
            <person name="Franch-Gras L."/>
            <person name="Hahn C."/>
            <person name="Garcia-Roger E.M."/>
            <person name="Carmona M.J."/>
            <person name="Serra M."/>
            <person name="Gomez A."/>
        </authorList>
    </citation>
    <scope>NUCLEOTIDE SEQUENCE [LARGE SCALE GENOMIC DNA]</scope>
    <source>
        <strain evidence="1">HYR1</strain>
    </source>
</reference>
<gene>
    <name evidence="1" type="ORF">BpHYR1_046352</name>
</gene>
<proteinExistence type="predicted"/>
<name>A0A3M7R0K1_BRAPC</name>
<accession>A0A3M7R0K1</accession>
<organism evidence="1 2">
    <name type="scientific">Brachionus plicatilis</name>
    <name type="common">Marine rotifer</name>
    <name type="synonym">Brachionus muelleri</name>
    <dbReference type="NCBI Taxonomy" id="10195"/>
    <lineage>
        <taxon>Eukaryota</taxon>
        <taxon>Metazoa</taxon>
        <taxon>Spiralia</taxon>
        <taxon>Gnathifera</taxon>
        <taxon>Rotifera</taxon>
        <taxon>Eurotatoria</taxon>
        <taxon>Monogononta</taxon>
        <taxon>Pseudotrocha</taxon>
        <taxon>Ploima</taxon>
        <taxon>Brachionidae</taxon>
        <taxon>Brachionus</taxon>
    </lineage>
</organism>
<dbReference type="EMBL" id="REGN01004533">
    <property type="protein sequence ID" value="RNA17096.1"/>
    <property type="molecule type" value="Genomic_DNA"/>
</dbReference>
<protein>
    <submittedName>
        <fullName evidence="1">Uncharacterized protein</fullName>
    </submittedName>
</protein>
<sequence length="109" mass="12882">MLICGIPRFSSAEFRKNIPRFKDNREKKTQKFFLKKSRPSVKFYKNLKKLFAIEGCGFKNCDPSLLKKMKKKVASTELSGTQTHFDRVRNGITDEKMMLFERAFWPPNR</sequence>
<evidence type="ECO:0000313" key="1">
    <source>
        <dbReference type="EMBL" id="RNA17096.1"/>
    </source>
</evidence>
<keyword evidence="2" id="KW-1185">Reference proteome</keyword>
<dbReference type="AlphaFoldDB" id="A0A3M7R0K1"/>
<evidence type="ECO:0000313" key="2">
    <source>
        <dbReference type="Proteomes" id="UP000276133"/>
    </source>
</evidence>